<feature type="domain" description="Zn(2)-C6 fungal-type" evidence="7">
    <location>
        <begin position="17"/>
        <end position="49"/>
    </location>
</feature>
<dbReference type="SMART" id="SM00066">
    <property type="entry name" value="GAL4"/>
    <property type="match status" value="1"/>
</dbReference>
<gene>
    <name evidence="8" type="ORF">PSALAMII_LOCUS7054</name>
</gene>
<dbReference type="GO" id="GO:0005634">
    <property type="term" value="C:nucleus"/>
    <property type="evidence" value="ECO:0007669"/>
    <property type="project" value="UniProtKB-SubCell"/>
</dbReference>
<name>A0A9W4JDB5_9EURO</name>
<organism evidence="8 9">
    <name type="scientific">Penicillium salamii</name>
    <dbReference type="NCBI Taxonomy" id="1612424"/>
    <lineage>
        <taxon>Eukaryota</taxon>
        <taxon>Fungi</taxon>
        <taxon>Dikarya</taxon>
        <taxon>Ascomycota</taxon>
        <taxon>Pezizomycotina</taxon>
        <taxon>Eurotiomycetes</taxon>
        <taxon>Eurotiomycetidae</taxon>
        <taxon>Eurotiales</taxon>
        <taxon>Aspergillaceae</taxon>
        <taxon>Penicillium</taxon>
    </lineage>
</organism>
<evidence type="ECO:0000313" key="9">
    <source>
        <dbReference type="Proteomes" id="UP001152649"/>
    </source>
</evidence>
<dbReference type="Pfam" id="PF00172">
    <property type="entry name" value="Zn_clus"/>
    <property type="match status" value="1"/>
</dbReference>
<dbReference type="GO" id="GO:0008270">
    <property type="term" value="F:zinc ion binding"/>
    <property type="evidence" value="ECO:0007669"/>
    <property type="project" value="InterPro"/>
</dbReference>
<dbReference type="SUPFAM" id="SSF57701">
    <property type="entry name" value="Zn2/Cys6 DNA-binding domain"/>
    <property type="match status" value="1"/>
</dbReference>
<accession>A0A9W4JDB5</accession>
<sequence>MAPSTSNPTNLHRAPIACLQCREGKVRCLVSLGLERCDRCITNNTECVFAQSKRARVQAQPYPQRKRRVPGTPEEHRQGSFGQNTHDESLERRPPDGPASRYRPCSPGQRLNSTDNIKRPKQQPAITNATRGRLIAAFATIRGERGSPFTFATSGESPSFSVGNSNDRTPNGDSQRSFLHQSEQPGSSLRLLRILRPLKPGINAETDEDDWRPTGSVKMPSYVSSMTLGHTIVDPIKSGILSPQLSEKMFEFFMIQMNAKWEYLLDPYVDTHDSVQMRSPLLFAAILYCSSKFANLMDGKLVSSPDLFLQSRLCSLARNLAIKSIAQGNRLIETMQAFYLLVCWKDADDDVSYLHSSYAFRILHGLDSGPGDSDSREFAMRKRTWLALFRQDRQQSLFFMRRASLSPGEENITCNLGIWTTMPYALPSDFAACCSADLRCIQSRLRQMVQKGSPDILPCLLELMDADLRSWKSRWSHDLEEQKHMRTQDHPISNPALLSPGGKHFTTLLNVWDNSVRLNVASAILRQALMASVSSIRDLPESSPVDIDLRSSNTQQILSQNLPGLTSSVEGAFGTLRHLMKFPPNDLRLAPDAILLLAPNTALFLCLLLCLPGNGILGHAFQKTTLELIQDITQHIRASVQSPQDTVALHLAYLESLVELLGLSEDSSSQQAEQMPPHFDTANLATGIARSTYAKPSLGATQQSIDSVGPNVFDLPQSDAISPLVGDCNQTLHMQSLANLLDGQLFWELPSGNMNANFD</sequence>
<dbReference type="CDD" id="cd12148">
    <property type="entry name" value="fungal_TF_MHR"/>
    <property type="match status" value="1"/>
</dbReference>
<dbReference type="PROSITE" id="PS50048">
    <property type="entry name" value="ZN2_CY6_FUNGAL_2"/>
    <property type="match status" value="1"/>
</dbReference>
<dbReference type="PANTHER" id="PTHR31845:SF19">
    <property type="entry name" value="TRANSCRIPTION FACTOR DOMAIN-CONTAINING PROTEIN"/>
    <property type="match status" value="1"/>
</dbReference>
<evidence type="ECO:0000256" key="2">
    <source>
        <dbReference type="ARBA" id="ARBA00023015"/>
    </source>
</evidence>
<dbReference type="OrthoDB" id="3163292at2759"/>
<dbReference type="PROSITE" id="PS00463">
    <property type="entry name" value="ZN2_CY6_FUNGAL_1"/>
    <property type="match status" value="1"/>
</dbReference>
<keyword evidence="4" id="KW-0804">Transcription</keyword>
<dbReference type="CDD" id="cd00067">
    <property type="entry name" value="GAL4"/>
    <property type="match status" value="1"/>
</dbReference>
<keyword evidence="5" id="KW-0539">Nucleus</keyword>
<proteinExistence type="predicted"/>
<dbReference type="Proteomes" id="UP001152649">
    <property type="component" value="Unassembled WGS sequence"/>
</dbReference>
<evidence type="ECO:0000256" key="4">
    <source>
        <dbReference type="ARBA" id="ARBA00023163"/>
    </source>
</evidence>
<evidence type="ECO:0000256" key="3">
    <source>
        <dbReference type="ARBA" id="ARBA00023125"/>
    </source>
</evidence>
<protein>
    <recommendedName>
        <fullName evidence="7">Zn(2)-C6 fungal-type domain-containing protein</fullName>
    </recommendedName>
</protein>
<feature type="region of interest" description="Disordered" evidence="6">
    <location>
        <begin position="146"/>
        <end position="185"/>
    </location>
</feature>
<feature type="region of interest" description="Disordered" evidence="6">
    <location>
        <begin position="54"/>
        <end position="130"/>
    </location>
</feature>
<keyword evidence="9" id="KW-1185">Reference proteome</keyword>
<dbReference type="GO" id="GO:0000981">
    <property type="term" value="F:DNA-binding transcription factor activity, RNA polymerase II-specific"/>
    <property type="evidence" value="ECO:0007669"/>
    <property type="project" value="InterPro"/>
</dbReference>
<dbReference type="PANTHER" id="PTHR31845">
    <property type="entry name" value="FINGER DOMAIN PROTEIN, PUTATIVE-RELATED"/>
    <property type="match status" value="1"/>
</dbReference>
<dbReference type="EMBL" id="CAJVPG010000333">
    <property type="protein sequence ID" value="CAG8393745.1"/>
    <property type="molecule type" value="Genomic_DNA"/>
</dbReference>
<evidence type="ECO:0000256" key="6">
    <source>
        <dbReference type="SAM" id="MobiDB-lite"/>
    </source>
</evidence>
<reference evidence="8" key="1">
    <citation type="submission" date="2021-07" db="EMBL/GenBank/DDBJ databases">
        <authorList>
            <person name="Branca A.L. A."/>
        </authorList>
    </citation>
    <scope>NUCLEOTIDE SEQUENCE</scope>
</reference>
<comment type="subcellular location">
    <subcellularLocation>
        <location evidence="1">Nucleus</location>
    </subcellularLocation>
</comment>
<evidence type="ECO:0000313" key="8">
    <source>
        <dbReference type="EMBL" id="CAG8393745.1"/>
    </source>
</evidence>
<evidence type="ECO:0000256" key="1">
    <source>
        <dbReference type="ARBA" id="ARBA00004123"/>
    </source>
</evidence>
<keyword evidence="3" id="KW-0238">DNA-binding</keyword>
<dbReference type="Gene3D" id="4.10.240.10">
    <property type="entry name" value="Zn(2)-C6 fungal-type DNA-binding domain"/>
    <property type="match status" value="1"/>
</dbReference>
<dbReference type="InterPro" id="IPR051089">
    <property type="entry name" value="prtT"/>
</dbReference>
<dbReference type="GO" id="GO:0000976">
    <property type="term" value="F:transcription cis-regulatory region binding"/>
    <property type="evidence" value="ECO:0007669"/>
    <property type="project" value="TreeGrafter"/>
</dbReference>
<dbReference type="AlphaFoldDB" id="A0A9W4JDB5"/>
<evidence type="ECO:0000256" key="5">
    <source>
        <dbReference type="ARBA" id="ARBA00023242"/>
    </source>
</evidence>
<comment type="caution">
    <text evidence="8">The sequence shown here is derived from an EMBL/GenBank/DDBJ whole genome shotgun (WGS) entry which is preliminary data.</text>
</comment>
<dbReference type="InterPro" id="IPR001138">
    <property type="entry name" value="Zn2Cys6_DnaBD"/>
</dbReference>
<feature type="compositionally biased region" description="Polar residues" evidence="6">
    <location>
        <begin position="150"/>
        <end position="184"/>
    </location>
</feature>
<evidence type="ECO:0000259" key="7">
    <source>
        <dbReference type="PROSITE" id="PS50048"/>
    </source>
</evidence>
<keyword evidence="2" id="KW-0805">Transcription regulation</keyword>
<feature type="compositionally biased region" description="Basic and acidic residues" evidence="6">
    <location>
        <begin position="85"/>
        <end position="95"/>
    </location>
</feature>
<dbReference type="InterPro" id="IPR036864">
    <property type="entry name" value="Zn2-C6_fun-type_DNA-bd_sf"/>
</dbReference>